<feature type="short sequence motif" description="GXGXXG" evidence="4">
    <location>
        <begin position="9"/>
        <end position="14"/>
    </location>
</feature>
<feature type="active site" description="Proton acceptor" evidence="4">
    <location>
        <position position="172"/>
    </location>
</feature>
<dbReference type="InterPro" id="IPR050301">
    <property type="entry name" value="NTE"/>
</dbReference>
<dbReference type="InterPro" id="IPR002641">
    <property type="entry name" value="PNPLA_dom"/>
</dbReference>
<evidence type="ECO:0000259" key="5">
    <source>
        <dbReference type="PROSITE" id="PS51635"/>
    </source>
</evidence>
<evidence type="ECO:0000313" key="7">
    <source>
        <dbReference type="Proteomes" id="UP001589776"/>
    </source>
</evidence>
<organism evidence="6 7">
    <name type="scientific">Paenibacillus chartarius</name>
    <dbReference type="NCBI Taxonomy" id="747481"/>
    <lineage>
        <taxon>Bacteria</taxon>
        <taxon>Bacillati</taxon>
        <taxon>Bacillota</taxon>
        <taxon>Bacilli</taxon>
        <taxon>Bacillales</taxon>
        <taxon>Paenibacillaceae</taxon>
        <taxon>Paenibacillus</taxon>
    </lineage>
</organism>
<gene>
    <name evidence="6" type="ORF">ACFFK0_21445</name>
</gene>
<name>A0ABV6DQQ1_9BACL</name>
<evidence type="ECO:0000313" key="6">
    <source>
        <dbReference type="EMBL" id="MFC0214979.1"/>
    </source>
</evidence>
<dbReference type="Pfam" id="PF01734">
    <property type="entry name" value="Patatin"/>
    <property type="match status" value="1"/>
</dbReference>
<reference evidence="6 7" key="1">
    <citation type="submission" date="2024-09" db="EMBL/GenBank/DDBJ databases">
        <authorList>
            <person name="Sun Q."/>
            <person name="Mori K."/>
        </authorList>
    </citation>
    <scope>NUCLEOTIDE SEQUENCE [LARGE SCALE GENOMIC DNA]</scope>
    <source>
        <strain evidence="6 7">CCM 7759</strain>
    </source>
</reference>
<dbReference type="Gene3D" id="3.40.1090.10">
    <property type="entry name" value="Cytosolic phospholipase A2 catalytic domain"/>
    <property type="match status" value="2"/>
</dbReference>
<keyword evidence="7" id="KW-1185">Reference proteome</keyword>
<dbReference type="Proteomes" id="UP001589776">
    <property type="component" value="Unassembled WGS sequence"/>
</dbReference>
<proteinExistence type="predicted"/>
<evidence type="ECO:0000256" key="3">
    <source>
        <dbReference type="ARBA" id="ARBA00023098"/>
    </source>
</evidence>
<keyword evidence="2 4" id="KW-0442">Lipid degradation</keyword>
<dbReference type="RefSeq" id="WP_377472419.1">
    <property type="nucleotide sequence ID" value="NZ_JBHLWN010000077.1"/>
</dbReference>
<feature type="short sequence motif" description="DGA/G" evidence="4">
    <location>
        <begin position="172"/>
        <end position="174"/>
    </location>
</feature>
<comment type="caution">
    <text evidence="6">The sequence shown here is derived from an EMBL/GenBank/DDBJ whole genome shotgun (WGS) entry which is preliminary data.</text>
</comment>
<sequence>METGLALAGGGVPGAAAVGVLMALEEAGITVTHITGTSSGAMVAALYAYGYAPQQLLGIVPMLNRRYLDFDWRGILYKALFRRPSLDGWLKGERLYKLMAELTHYRDLSALRIPCGIVATDLADGKPFVFANAEVPGYSWDYSFHIAEAVRASFAIPVLFRPFRRDAKLLVDGGVSTNCPVRICRAMGASKVIAVDSVTLPAAAPSLLDGSFSILYKVIQLTLKQQMENEHACADMGLLIDVGTVGAFDFHKVGDCIEAGYRTAAAHLDDIKAALGEG</sequence>
<dbReference type="PROSITE" id="PS51635">
    <property type="entry name" value="PNPLA"/>
    <property type="match status" value="1"/>
</dbReference>
<accession>A0ABV6DQQ1</accession>
<keyword evidence="3 4" id="KW-0443">Lipid metabolism</keyword>
<dbReference type="PANTHER" id="PTHR14226">
    <property type="entry name" value="NEUROPATHY TARGET ESTERASE/SWISS CHEESE D.MELANOGASTER"/>
    <property type="match status" value="1"/>
</dbReference>
<dbReference type="EMBL" id="JBHLWN010000077">
    <property type="protein sequence ID" value="MFC0214979.1"/>
    <property type="molecule type" value="Genomic_DNA"/>
</dbReference>
<feature type="active site" description="Nucleophile" evidence="4">
    <location>
        <position position="38"/>
    </location>
</feature>
<dbReference type="PANTHER" id="PTHR14226:SF29">
    <property type="entry name" value="NEUROPATHY TARGET ESTERASE SWS"/>
    <property type="match status" value="1"/>
</dbReference>
<keyword evidence="1 4" id="KW-0378">Hydrolase</keyword>
<feature type="short sequence motif" description="GXSXG" evidence="4">
    <location>
        <begin position="36"/>
        <end position="40"/>
    </location>
</feature>
<evidence type="ECO:0000256" key="1">
    <source>
        <dbReference type="ARBA" id="ARBA00022801"/>
    </source>
</evidence>
<protein>
    <submittedName>
        <fullName evidence="6">Patatin-like phospholipase family protein</fullName>
    </submittedName>
</protein>
<evidence type="ECO:0000256" key="4">
    <source>
        <dbReference type="PROSITE-ProRule" id="PRU01161"/>
    </source>
</evidence>
<feature type="domain" description="PNPLA" evidence="5">
    <location>
        <begin position="5"/>
        <end position="185"/>
    </location>
</feature>
<evidence type="ECO:0000256" key="2">
    <source>
        <dbReference type="ARBA" id="ARBA00022963"/>
    </source>
</evidence>
<dbReference type="SUPFAM" id="SSF52151">
    <property type="entry name" value="FabD/lysophospholipase-like"/>
    <property type="match status" value="1"/>
</dbReference>
<dbReference type="InterPro" id="IPR016035">
    <property type="entry name" value="Acyl_Trfase/lysoPLipase"/>
</dbReference>